<dbReference type="CDD" id="cd04301">
    <property type="entry name" value="NAT_SF"/>
    <property type="match status" value="1"/>
</dbReference>
<dbReference type="Gene3D" id="3.40.630.30">
    <property type="match status" value="1"/>
</dbReference>
<dbReference type="RefSeq" id="WP_078806740.1">
    <property type="nucleotide sequence ID" value="NZ_FUXI01000006.1"/>
</dbReference>
<keyword evidence="2" id="KW-0808">Transferase</keyword>
<accession>A0A1T4LST1</accession>
<organism evidence="2 3">
    <name type="scientific">Pilibacter termitis</name>
    <dbReference type="NCBI Taxonomy" id="263852"/>
    <lineage>
        <taxon>Bacteria</taxon>
        <taxon>Bacillati</taxon>
        <taxon>Bacillota</taxon>
        <taxon>Bacilli</taxon>
        <taxon>Lactobacillales</taxon>
        <taxon>Enterococcaceae</taxon>
        <taxon>Pilibacter</taxon>
    </lineage>
</organism>
<gene>
    <name evidence="2" type="ORF">SAMN02745116_00789</name>
</gene>
<evidence type="ECO:0000313" key="2">
    <source>
        <dbReference type="EMBL" id="SJZ57578.1"/>
    </source>
</evidence>
<feature type="domain" description="N-acetyltransferase" evidence="1">
    <location>
        <begin position="2"/>
        <end position="88"/>
    </location>
</feature>
<dbReference type="InterPro" id="IPR016181">
    <property type="entry name" value="Acyl_CoA_acyltransferase"/>
</dbReference>
<keyword evidence="3" id="KW-1185">Reference proteome</keyword>
<dbReference type="Proteomes" id="UP000190328">
    <property type="component" value="Unassembled WGS sequence"/>
</dbReference>
<evidence type="ECO:0000259" key="1">
    <source>
        <dbReference type="PROSITE" id="PS51186"/>
    </source>
</evidence>
<dbReference type="EMBL" id="FUXI01000006">
    <property type="protein sequence ID" value="SJZ57578.1"/>
    <property type="molecule type" value="Genomic_DNA"/>
</dbReference>
<dbReference type="Pfam" id="PF13673">
    <property type="entry name" value="Acetyltransf_10"/>
    <property type="match status" value="1"/>
</dbReference>
<dbReference type="PROSITE" id="PS51186">
    <property type="entry name" value="GNAT"/>
    <property type="match status" value="1"/>
</dbReference>
<proteinExistence type="predicted"/>
<dbReference type="AlphaFoldDB" id="A0A1T4LST1"/>
<evidence type="ECO:0000313" key="3">
    <source>
        <dbReference type="Proteomes" id="UP000190328"/>
    </source>
</evidence>
<name>A0A1T4LST1_9ENTE</name>
<dbReference type="GO" id="GO:0016747">
    <property type="term" value="F:acyltransferase activity, transferring groups other than amino-acyl groups"/>
    <property type="evidence" value="ECO:0007669"/>
    <property type="project" value="InterPro"/>
</dbReference>
<reference evidence="2 3" key="1">
    <citation type="submission" date="2017-02" db="EMBL/GenBank/DDBJ databases">
        <authorList>
            <person name="Peterson S.W."/>
        </authorList>
    </citation>
    <scope>NUCLEOTIDE SEQUENCE [LARGE SCALE GENOMIC DNA]</scope>
    <source>
        <strain evidence="2 3">ATCC BAA-1030</strain>
    </source>
</reference>
<protein>
    <submittedName>
        <fullName evidence="2">Acetyltransferase (GNAT) family protein</fullName>
    </submittedName>
</protein>
<dbReference type="SUPFAM" id="SSF55729">
    <property type="entry name" value="Acyl-CoA N-acyltransferases (Nat)"/>
    <property type="match status" value="1"/>
</dbReference>
<sequence length="88" mass="10362">MTVIRKIININEKQLEELLNIWLYSNLEAHSFIPDKYWYQNLLFVKEALVSAEIYSYIDKDKIIGFIGLSNNYIAGLFVNKDYRGRGI</sequence>
<dbReference type="STRING" id="263852.SAMN02745116_00789"/>
<dbReference type="OrthoDB" id="9789605at2"/>
<dbReference type="InterPro" id="IPR000182">
    <property type="entry name" value="GNAT_dom"/>
</dbReference>